<reference evidence="2" key="1">
    <citation type="journal article" date="2005" name="Nature">
        <title>The genome of the protist parasite Entamoeba histolytica.</title>
        <authorList>
            <person name="Loftus B."/>
            <person name="Anderson I."/>
            <person name="Davies R."/>
            <person name="Alsmark U.C."/>
            <person name="Samuelson J."/>
            <person name="Amedeo P."/>
            <person name="Roncaglia P."/>
            <person name="Berriman M."/>
            <person name="Hirt R.P."/>
            <person name="Mann B.J."/>
            <person name="Nozaki T."/>
            <person name="Suh B."/>
            <person name="Pop M."/>
            <person name="Duchene M."/>
            <person name="Ackers J."/>
            <person name="Tannich E."/>
            <person name="Leippe M."/>
            <person name="Hofer M."/>
            <person name="Bruchhaus I."/>
            <person name="Willhoeft U."/>
            <person name="Bhattacharya A."/>
            <person name="Chillingworth T."/>
            <person name="Churcher C."/>
            <person name="Hance Z."/>
            <person name="Harris B."/>
            <person name="Harris D."/>
            <person name="Jagels K."/>
            <person name="Moule S."/>
            <person name="Mungall K."/>
            <person name="Ormond D."/>
            <person name="Squares R."/>
            <person name="Whitehead S."/>
            <person name="Quail M.A."/>
            <person name="Rabbinowitsch E."/>
            <person name="Norbertczak H."/>
            <person name="Price C."/>
            <person name="Wang Z."/>
            <person name="Guillen N."/>
            <person name="Gilchrist C."/>
            <person name="Stroup S.E."/>
            <person name="Bhattacharya S."/>
            <person name="Lohia A."/>
            <person name="Foster P.G."/>
            <person name="Sicheritz-Ponten T."/>
            <person name="Weber C."/>
            <person name="Singh U."/>
            <person name="Mukherjee C."/>
            <person name="El-Sayed N.M."/>
            <person name="Petri W.A.Jr."/>
            <person name="Clark C.G."/>
            <person name="Embley T.M."/>
            <person name="Barrell B."/>
            <person name="Fraser C.M."/>
            <person name="Hall N."/>
        </authorList>
    </citation>
    <scope>NUCLEOTIDE SEQUENCE [LARGE SCALE GENOMIC DNA]</scope>
    <source>
        <strain evidence="2">HM-1:IMSS</strain>
    </source>
</reference>
<feature type="coiled-coil region" evidence="1">
    <location>
        <begin position="393"/>
        <end position="470"/>
    </location>
</feature>
<dbReference type="HOGENOM" id="CLU_282615_0_0_1"/>
<gene>
    <name evidence="2" type="ORF">EHI_072490</name>
</gene>
<reference evidence="2" key="2">
    <citation type="submission" date="2007-03" db="EMBL/GenBank/DDBJ databases">
        <authorList>
            <person name="Lorenzi H."/>
            <person name="Amedeo P."/>
            <person name="Inman J."/>
            <person name="Schobel S."/>
            <person name="Caler E."/>
        </authorList>
    </citation>
    <scope>GENOME REANNOTATION</scope>
    <source>
        <strain evidence="2">HM-1:IMSS</strain>
    </source>
</reference>
<dbReference type="KEGG" id="ehi:EHI_072490"/>
<name>C4MA98_ENTH1</name>
<accession>C4MA98</accession>
<organism evidence="2 3">
    <name type="scientific">Entamoeba histolytica (strain ATCC 30459 / HM-1:IMSS / ABRM)</name>
    <dbReference type="NCBI Taxonomy" id="294381"/>
    <lineage>
        <taxon>Eukaryota</taxon>
        <taxon>Amoebozoa</taxon>
        <taxon>Evosea</taxon>
        <taxon>Archamoebae</taxon>
        <taxon>Mastigamoebida</taxon>
        <taxon>Entamoebidae</taxon>
        <taxon>Entamoeba</taxon>
    </lineage>
</organism>
<dbReference type="VEuPathDB" id="AmoebaDB:EHI5A_154190"/>
<dbReference type="VEuPathDB" id="AmoebaDB:EHI5A_154200"/>
<dbReference type="VEuPathDB" id="AmoebaDB:EHI5A_150980"/>
<evidence type="ECO:0000256" key="1">
    <source>
        <dbReference type="SAM" id="Coils"/>
    </source>
</evidence>
<keyword evidence="1" id="KW-0175">Coiled coil</keyword>
<dbReference type="GeneID" id="3403527"/>
<dbReference type="RefSeq" id="XP_649228.2">
    <property type="nucleotide sequence ID" value="XM_644136.2"/>
</dbReference>
<dbReference type="AlphaFoldDB" id="C4MA98"/>
<evidence type="ECO:0000313" key="3">
    <source>
        <dbReference type="Proteomes" id="UP000001926"/>
    </source>
</evidence>
<proteinExistence type="predicted"/>
<protein>
    <recommendedName>
        <fullName evidence="4">Repeat organellar protein</fullName>
    </recommendedName>
</protein>
<evidence type="ECO:0008006" key="4">
    <source>
        <dbReference type="Google" id="ProtNLM"/>
    </source>
</evidence>
<dbReference type="EMBL" id="DS571457">
    <property type="protein sequence ID" value="EAL43842.2"/>
    <property type="molecule type" value="Genomic_DNA"/>
</dbReference>
<keyword evidence="3" id="KW-1185">Reference proteome</keyword>
<dbReference type="VEuPathDB" id="AmoebaDB:KM1_208030"/>
<dbReference type="OrthoDB" id="31733at2759"/>
<sequence length="1105" mass="128038">MQRRVSRRNYPRRGYKKRTTLKRQAFGNFASAMQQRDSTNVVISMQEDVSINVPVGANEGTMLRNVTALMTSTQYFHNYMGMYDQFKLNAVRASMEMTFIGNQLLNSATFPSICTAWDRNGVRINTAVINNTRYFQLPAYSSVSSYSSANEKTLYYGSRWGVVRQLDAASMMEKSMYLPTTNTRDVLSMDNMYSAWNPQLLIAIKTPQAVNVANACTLTIHWQFDVTLRGLRKVLVTDENSFKPYAGFIGYARNNNGLVVPSNIPNAQPPYILVGAIANGFAPSINPETVYDNANDAYSNGGAGKYVSRQYDKQPIDNEQQFYQFGGRPYNPPLPDESLQNIVSRELDKRLGEEGSFYKENNKLQKKIVDDNKSLYRAILRAQQDNLKNVHHIERLESAIKKYKQNAERFITVEDLVRENRELINENVNKINELKLQFGDFIPRNVRTQIKDLTEQNSVLKRRVSQIERNNGIFVTRAELNAFRDFYEPLIEKQGSRLQNIEERVNVMRGLIDKYPAFENELQNLSNAYRNMGMVFSKQYDDLNSQFRHLNTISPENLNAVRADLELYKNQLQKEIQLLYKTKLDVNDAAKWFDQTLPNTYNRNDVNALLGQINDYVKKQEGIIKDIDSRLAEQNRFSLKRLDAVTDKVNLYTERLDKLEKKSEEWKNVFDVVNRLPEHMKIPLNDLLKDLLEEREPANFTRRMRILESEVKALNSSIHKIGSGKTEEITRVISLVNSIQNDMNSYKKKGQIINAGEEQFYSDDPDMRQSKKAFENTRQLLISRFKDVNKYIKDNEVRGAQYKDVISNVNAIMKQFENIARSFNAEYVVPVNDMQNFHESMMMVLSGIMDDKSNVDEIRYKLDVASHDFDKLRGSWNDNRNAGAKIIANKLAERNGININDFVEYAQSFAVRGGADSYVSESVIQPRKRMLRDDISSDSNSGFDKRGDGTVTPRERNYGYEIIGRHKIEPKYDAIPVASDYRQKTNDLMRSSYNEYDYEKWYKEARGRIKERVKKYYDNPENEREVVDINGHITESIPRGVYNMIEADEIGQYEKRVSASKRNNLILKRTMERINKHAWEDAMKKDKTVKPRKITKISMVKDKKK</sequence>
<dbReference type="VEuPathDB" id="AmoebaDB:EHI_072490"/>
<feature type="coiled-coil region" evidence="1">
    <location>
        <begin position="642"/>
        <end position="669"/>
    </location>
</feature>
<dbReference type="Proteomes" id="UP000001926">
    <property type="component" value="Partially assembled WGS sequence"/>
</dbReference>
<dbReference type="VEuPathDB" id="AmoebaDB:KM1_230060"/>
<dbReference type="InParanoid" id="C4MA98"/>
<evidence type="ECO:0000313" key="2">
    <source>
        <dbReference type="EMBL" id="EAL43842.2"/>
    </source>
</evidence>
<dbReference type="VEuPathDB" id="AmoebaDB:KM1_198410"/>